<feature type="domain" description="DUF3700" evidence="1">
    <location>
        <begin position="2"/>
        <end position="228"/>
    </location>
</feature>
<dbReference type="SMART" id="SM01172">
    <property type="entry name" value="DUF3700"/>
    <property type="match status" value="1"/>
</dbReference>
<evidence type="ECO:0000313" key="2">
    <source>
        <dbReference type="EMBL" id="KAG0466844.1"/>
    </source>
</evidence>
<protein>
    <recommendedName>
        <fullName evidence="1">DUF3700 domain-containing protein</fullName>
    </recommendedName>
</protein>
<dbReference type="PANTHER" id="PTHR45952">
    <property type="entry name" value="ALUMINUM INDUCED PROTEIN WITH YGL AND LRDR MOTIFS"/>
    <property type="match status" value="1"/>
</dbReference>
<sequence length="383" mass="42021">MLGVFSREVAEAPEELVAAGSHTPSPKKKASELVNGFIAVRSPVDVVSLQLGSFCHLAYSYAGASPFRPRLFAAKDEIYCMFVGILDNLGSLIQHYGLSKNSNEVLLLIEAYKALRDRAPYRPSFMFGNLSGNFAFVLFDRATSTVLVASDADGKVPLFWGITADGCLAFADDVEILKGSCGKSLAQFPQGCFYSNAFGGLKSYEHPKRKVTATLAAEEEICGATFRIIWYPFDVVYSELTIMASSSPSMSTRFAAFYFFLCVHLLQSPAYSNVIVLGLPQARPQRRRSHCPMAHGTTPGACSARSRVNYEELHLELDPTARDGLKDGRSSFTIDPEDPLVKLTLSESGYKGSSISRANNLQVWLRKLLTDLKEAKMMAKEIS</sequence>
<evidence type="ECO:0000259" key="1">
    <source>
        <dbReference type="SMART" id="SM01172"/>
    </source>
</evidence>
<dbReference type="InterPro" id="IPR029055">
    <property type="entry name" value="Ntn_hydrolases_N"/>
</dbReference>
<dbReference type="Gene3D" id="3.60.20.10">
    <property type="entry name" value="Glutamine Phosphoribosylpyrophosphate, subunit 1, domain 1"/>
    <property type="match status" value="1"/>
</dbReference>
<name>A0A835QC04_VANPL</name>
<organism evidence="2 3">
    <name type="scientific">Vanilla planifolia</name>
    <name type="common">Vanilla</name>
    <dbReference type="NCBI Taxonomy" id="51239"/>
    <lineage>
        <taxon>Eukaryota</taxon>
        <taxon>Viridiplantae</taxon>
        <taxon>Streptophyta</taxon>
        <taxon>Embryophyta</taxon>
        <taxon>Tracheophyta</taxon>
        <taxon>Spermatophyta</taxon>
        <taxon>Magnoliopsida</taxon>
        <taxon>Liliopsida</taxon>
        <taxon>Asparagales</taxon>
        <taxon>Orchidaceae</taxon>
        <taxon>Vanilloideae</taxon>
        <taxon>Vanilleae</taxon>
        <taxon>Vanilla</taxon>
    </lineage>
</organism>
<reference evidence="2 3" key="1">
    <citation type="journal article" date="2020" name="Nat. Food">
        <title>A phased Vanilla planifolia genome enables genetic improvement of flavour and production.</title>
        <authorList>
            <person name="Hasing T."/>
            <person name="Tang H."/>
            <person name="Brym M."/>
            <person name="Khazi F."/>
            <person name="Huang T."/>
            <person name="Chambers A.H."/>
        </authorList>
    </citation>
    <scope>NUCLEOTIDE SEQUENCE [LARGE SCALE GENOMIC DNA]</scope>
    <source>
        <tissue evidence="2">Leaf</tissue>
    </source>
</reference>
<dbReference type="Pfam" id="PF12481">
    <property type="entry name" value="DUF3700"/>
    <property type="match status" value="1"/>
</dbReference>
<comment type="caution">
    <text evidence="2">The sequence shown here is derived from an EMBL/GenBank/DDBJ whole genome shotgun (WGS) entry which is preliminary data.</text>
</comment>
<dbReference type="InterPro" id="IPR044828">
    <property type="entry name" value="TSJT1-like"/>
</dbReference>
<evidence type="ECO:0000313" key="3">
    <source>
        <dbReference type="Proteomes" id="UP000636800"/>
    </source>
</evidence>
<dbReference type="AlphaFoldDB" id="A0A835QC04"/>
<keyword evidence="3" id="KW-1185">Reference proteome</keyword>
<accession>A0A835QC04</accession>
<dbReference type="EMBL" id="JADCNL010000009">
    <property type="protein sequence ID" value="KAG0466844.1"/>
    <property type="molecule type" value="Genomic_DNA"/>
</dbReference>
<dbReference type="PANTHER" id="PTHR45952:SF5">
    <property type="entry name" value="ALUMINUM INDUCED PROTEIN WITH YGL AND LRDR MOTIFS"/>
    <property type="match status" value="1"/>
</dbReference>
<dbReference type="SUPFAM" id="SSF56235">
    <property type="entry name" value="N-terminal nucleophile aminohydrolases (Ntn hydrolases)"/>
    <property type="match status" value="1"/>
</dbReference>
<proteinExistence type="predicted"/>
<dbReference type="Proteomes" id="UP000636800">
    <property type="component" value="Unassembled WGS sequence"/>
</dbReference>
<dbReference type="InterPro" id="IPR024286">
    <property type="entry name" value="DUF3700"/>
</dbReference>
<gene>
    <name evidence="2" type="ORF">HPP92_018424</name>
</gene>